<feature type="compositionally biased region" description="Polar residues" evidence="1">
    <location>
        <begin position="1"/>
        <end position="10"/>
    </location>
</feature>
<evidence type="ECO:0000313" key="4">
    <source>
        <dbReference type="Proteomes" id="UP000184356"/>
    </source>
</evidence>
<feature type="compositionally biased region" description="Basic and acidic residues" evidence="1">
    <location>
        <begin position="21"/>
        <end position="35"/>
    </location>
</feature>
<dbReference type="OrthoDB" id="5242705at2759"/>
<keyword evidence="2" id="KW-1133">Transmembrane helix</keyword>
<feature type="transmembrane region" description="Helical" evidence="2">
    <location>
        <begin position="105"/>
        <end position="125"/>
    </location>
</feature>
<keyword evidence="2" id="KW-0812">Transmembrane</keyword>
<dbReference type="PANTHER" id="PTHR35394">
    <property type="entry name" value="DUF3176 DOMAIN-CONTAINING PROTEIN"/>
    <property type="match status" value="1"/>
</dbReference>
<reference evidence="4" key="1">
    <citation type="journal article" date="2017" name="Genome Biol.">
        <title>Comparative genomics reveals high biological diversity and specific adaptations in the industrially and medically important fungal genus Aspergillus.</title>
        <authorList>
            <person name="de Vries R.P."/>
            <person name="Riley R."/>
            <person name="Wiebenga A."/>
            <person name="Aguilar-Osorio G."/>
            <person name="Amillis S."/>
            <person name="Uchima C.A."/>
            <person name="Anderluh G."/>
            <person name="Asadollahi M."/>
            <person name="Askin M."/>
            <person name="Barry K."/>
            <person name="Battaglia E."/>
            <person name="Bayram O."/>
            <person name="Benocci T."/>
            <person name="Braus-Stromeyer S.A."/>
            <person name="Caldana C."/>
            <person name="Canovas D."/>
            <person name="Cerqueira G.C."/>
            <person name="Chen F."/>
            <person name="Chen W."/>
            <person name="Choi C."/>
            <person name="Clum A."/>
            <person name="Dos Santos R.A."/>
            <person name="Damasio A.R."/>
            <person name="Diallinas G."/>
            <person name="Emri T."/>
            <person name="Fekete E."/>
            <person name="Flipphi M."/>
            <person name="Freyberg S."/>
            <person name="Gallo A."/>
            <person name="Gournas C."/>
            <person name="Habgood R."/>
            <person name="Hainaut M."/>
            <person name="Harispe M.L."/>
            <person name="Henrissat B."/>
            <person name="Hilden K.S."/>
            <person name="Hope R."/>
            <person name="Hossain A."/>
            <person name="Karabika E."/>
            <person name="Karaffa L."/>
            <person name="Karanyi Z."/>
            <person name="Krasevec N."/>
            <person name="Kuo A."/>
            <person name="Kusch H."/>
            <person name="LaButti K."/>
            <person name="Lagendijk E.L."/>
            <person name="Lapidus A."/>
            <person name="Levasseur A."/>
            <person name="Lindquist E."/>
            <person name="Lipzen A."/>
            <person name="Logrieco A.F."/>
            <person name="MacCabe A."/>
            <person name="Maekelae M.R."/>
            <person name="Malavazi I."/>
            <person name="Melin P."/>
            <person name="Meyer V."/>
            <person name="Mielnichuk N."/>
            <person name="Miskei M."/>
            <person name="Molnar A.P."/>
            <person name="Mule G."/>
            <person name="Ngan C.Y."/>
            <person name="Orejas M."/>
            <person name="Orosz E."/>
            <person name="Ouedraogo J.P."/>
            <person name="Overkamp K.M."/>
            <person name="Park H.-S."/>
            <person name="Perrone G."/>
            <person name="Piumi F."/>
            <person name="Punt P.J."/>
            <person name="Ram A.F."/>
            <person name="Ramon A."/>
            <person name="Rauscher S."/>
            <person name="Record E."/>
            <person name="Riano-Pachon D.M."/>
            <person name="Robert V."/>
            <person name="Roehrig J."/>
            <person name="Ruller R."/>
            <person name="Salamov A."/>
            <person name="Salih N.S."/>
            <person name="Samson R.A."/>
            <person name="Sandor E."/>
            <person name="Sanguinetti M."/>
            <person name="Schuetze T."/>
            <person name="Sepcic K."/>
            <person name="Shelest E."/>
            <person name="Sherlock G."/>
            <person name="Sophianopoulou V."/>
            <person name="Squina F.M."/>
            <person name="Sun H."/>
            <person name="Susca A."/>
            <person name="Todd R.B."/>
            <person name="Tsang A."/>
            <person name="Unkles S.E."/>
            <person name="van de Wiele N."/>
            <person name="van Rossen-Uffink D."/>
            <person name="Oliveira J.V."/>
            <person name="Vesth T.C."/>
            <person name="Visser J."/>
            <person name="Yu J.-H."/>
            <person name="Zhou M."/>
            <person name="Andersen M.R."/>
            <person name="Archer D.B."/>
            <person name="Baker S.E."/>
            <person name="Benoit I."/>
            <person name="Brakhage A.A."/>
            <person name="Braus G.H."/>
            <person name="Fischer R."/>
            <person name="Frisvad J.C."/>
            <person name="Goldman G.H."/>
            <person name="Houbraken J."/>
            <person name="Oakley B."/>
            <person name="Pocsi I."/>
            <person name="Scazzocchio C."/>
            <person name="Seiboth B."/>
            <person name="vanKuyk P.A."/>
            <person name="Wortman J."/>
            <person name="Dyer P.S."/>
            <person name="Grigoriev I.V."/>
        </authorList>
    </citation>
    <scope>NUCLEOTIDE SEQUENCE [LARGE SCALE GENOMIC DNA]</scope>
    <source>
        <strain evidence="4">CBS 593.65</strain>
    </source>
</reference>
<feature type="transmembrane region" description="Helical" evidence="2">
    <location>
        <begin position="584"/>
        <end position="606"/>
    </location>
</feature>
<name>A0A1L9TNQ2_9EURO</name>
<dbReference type="EMBL" id="KV878584">
    <property type="protein sequence ID" value="OJJ61031.1"/>
    <property type="molecule type" value="Genomic_DNA"/>
</dbReference>
<feature type="compositionally biased region" description="Low complexity" evidence="1">
    <location>
        <begin position="420"/>
        <end position="433"/>
    </location>
</feature>
<evidence type="ECO:0000256" key="1">
    <source>
        <dbReference type="SAM" id="MobiDB-lite"/>
    </source>
</evidence>
<dbReference type="AlphaFoldDB" id="A0A1L9TNQ2"/>
<dbReference type="STRING" id="1036612.A0A1L9TNQ2"/>
<feature type="transmembrane region" description="Helical" evidence="2">
    <location>
        <begin position="61"/>
        <end position="85"/>
    </location>
</feature>
<organism evidence="3 4">
    <name type="scientific">Aspergillus sydowii CBS 593.65</name>
    <dbReference type="NCBI Taxonomy" id="1036612"/>
    <lineage>
        <taxon>Eukaryota</taxon>
        <taxon>Fungi</taxon>
        <taxon>Dikarya</taxon>
        <taxon>Ascomycota</taxon>
        <taxon>Pezizomycotina</taxon>
        <taxon>Eurotiomycetes</taxon>
        <taxon>Eurotiomycetidae</taxon>
        <taxon>Eurotiales</taxon>
        <taxon>Aspergillaceae</taxon>
        <taxon>Aspergillus</taxon>
        <taxon>Aspergillus subgen. Nidulantes</taxon>
    </lineage>
</organism>
<accession>A0A1L9TNQ2</accession>
<dbReference type="Proteomes" id="UP000184356">
    <property type="component" value="Unassembled WGS sequence"/>
</dbReference>
<feature type="region of interest" description="Disordered" evidence="1">
    <location>
        <begin position="414"/>
        <end position="436"/>
    </location>
</feature>
<dbReference type="VEuPathDB" id="FungiDB:ASPSYDRAFT_87591"/>
<feature type="region of interest" description="Disordered" evidence="1">
    <location>
        <begin position="1"/>
        <end position="55"/>
    </location>
</feature>
<dbReference type="Pfam" id="PF11374">
    <property type="entry name" value="DUF3176"/>
    <property type="match status" value="1"/>
</dbReference>
<dbReference type="GeneID" id="63767940"/>
<protein>
    <submittedName>
        <fullName evidence="3">Uncharacterized protein</fullName>
    </submittedName>
</protein>
<evidence type="ECO:0000313" key="3">
    <source>
        <dbReference type="EMBL" id="OJJ61031.1"/>
    </source>
</evidence>
<sequence>MSRMSVSSENAEGFVQELLPLDDRASNDDTERNEDTESEEEQSRPPSIQHDRPKPSTAQKIGAYFVWELVTIVLSAGILIALVIILAARHNKPQPDWRYVSINSLISWMTTISRACILFSVSEALGQLKWVWFMQSERPIHGLRTFDEASRGPFGALGLIWALRGRHFAVLSSLAMILALGFDPFAQNLVLYHQGSIYNLTERAYTGDTSRYNAYGGPFEMDAFLVEPTLKSNVYNSLFSSDGDMPWSIPKYSCPSSNCTWDPVTSLEARMLCANITEFLVQSCHNVSETDSARLVNCTASLAQSEMQAWALLNYTKSSFHADKIRGLVAQAVEPSVALVYKNATRNAFQFIAPWEFKDFSGISVTRQVSIWEATECSFEPIVRRFQPSVRDNIYSDRTLAIWSDRALVQMNNTDDDKSTIGSISSSSSSQGGNDTEFEWQFRPPWATTPANKTFHYGLAAEKAVAKFLRILFSGYYWRNQTHEGYQPTAPDAALYASSDVLQTLDRGDLAGCRDPVSYQLSVPVKVNCSMQNVARAISKTFRDSDPLNPGNHDYPSSDYSDDSESGAGAGRVEVNVTFISVRWQWIALPVLVWVLGAVALAGAIWKTRRRGAPRWKNDPLPLLFLYQDESEDGRRGEGGERRRWVPNADLLKVKLGHT</sequence>
<dbReference type="InterPro" id="IPR021514">
    <property type="entry name" value="DUF3176"/>
</dbReference>
<dbReference type="RefSeq" id="XP_040704837.1">
    <property type="nucleotide sequence ID" value="XM_040851867.1"/>
</dbReference>
<keyword evidence="4" id="KW-1185">Reference proteome</keyword>
<evidence type="ECO:0000256" key="2">
    <source>
        <dbReference type="SAM" id="Phobius"/>
    </source>
</evidence>
<dbReference type="PANTHER" id="PTHR35394:SF5">
    <property type="entry name" value="DUF3176 DOMAIN-CONTAINING PROTEIN"/>
    <property type="match status" value="1"/>
</dbReference>
<proteinExistence type="predicted"/>
<gene>
    <name evidence="3" type="ORF">ASPSYDRAFT_87591</name>
</gene>
<keyword evidence="2" id="KW-0472">Membrane</keyword>
<feature type="region of interest" description="Disordered" evidence="1">
    <location>
        <begin position="542"/>
        <end position="567"/>
    </location>
</feature>